<organism evidence="11 12">
    <name type="scientific">Microthyrium microscopicum</name>
    <dbReference type="NCBI Taxonomy" id="703497"/>
    <lineage>
        <taxon>Eukaryota</taxon>
        <taxon>Fungi</taxon>
        <taxon>Dikarya</taxon>
        <taxon>Ascomycota</taxon>
        <taxon>Pezizomycotina</taxon>
        <taxon>Dothideomycetes</taxon>
        <taxon>Dothideomycetes incertae sedis</taxon>
        <taxon>Microthyriales</taxon>
        <taxon>Microthyriaceae</taxon>
        <taxon>Microthyrium</taxon>
    </lineage>
</organism>
<keyword evidence="11" id="KW-0378">Hydrolase</keyword>
<dbReference type="InterPro" id="IPR003439">
    <property type="entry name" value="ABC_transporter-like_ATP-bd"/>
</dbReference>
<keyword evidence="4" id="KW-0547">Nucleotide-binding</keyword>
<dbReference type="SMART" id="SM00382">
    <property type="entry name" value="AAA"/>
    <property type="match status" value="2"/>
</dbReference>
<keyword evidence="7 8" id="KW-0472">Membrane</keyword>
<gene>
    <name evidence="11" type="ORF">BT63DRAFT_378379</name>
</gene>
<keyword evidence="6 8" id="KW-1133">Transmembrane helix</keyword>
<keyword evidence="3 8" id="KW-0812">Transmembrane</keyword>
<keyword evidence="5" id="KW-0067">ATP-binding</keyword>
<evidence type="ECO:0000313" key="11">
    <source>
        <dbReference type="EMBL" id="KAF2665239.1"/>
    </source>
</evidence>
<reference evidence="11" key="1">
    <citation type="journal article" date="2020" name="Stud. Mycol.">
        <title>101 Dothideomycetes genomes: a test case for predicting lifestyles and emergence of pathogens.</title>
        <authorList>
            <person name="Haridas S."/>
            <person name="Albert R."/>
            <person name="Binder M."/>
            <person name="Bloem J."/>
            <person name="Labutti K."/>
            <person name="Salamov A."/>
            <person name="Andreopoulos B."/>
            <person name="Baker S."/>
            <person name="Barry K."/>
            <person name="Bills G."/>
            <person name="Bluhm B."/>
            <person name="Cannon C."/>
            <person name="Castanera R."/>
            <person name="Culley D."/>
            <person name="Daum C."/>
            <person name="Ezra D."/>
            <person name="Gonzalez J."/>
            <person name="Henrissat B."/>
            <person name="Kuo A."/>
            <person name="Liang C."/>
            <person name="Lipzen A."/>
            <person name="Lutzoni F."/>
            <person name="Magnuson J."/>
            <person name="Mondo S."/>
            <person name="Nolan M."/>
            <person name="Ohm R."/>
            <person name="Pangilinan J."/>
            <person name="Park H.-J."/>
            <person name="Ramirez L."/>
            <person name="Alfaro M."/>
            <person name="Sun H."/>
            <person name="Tritt A."/>
            <person name="Yoshinaga Y."/>
            <person name="Zwiers L.-H."/>
            <person name="Turgeon B."/>
            <person name="Goodwin S."/>
            <person name="Spatafora J."/>
            <person name="Crous P."/>
            <person name="Grigoriev I."/>
        </authorList>
    </citation>
    <scope>NUCLEOTIDE SEQUENCE</scope>
    <source>
        <strain evidence="11">CBS 115976</strain>
    </source>
</reference>
<dbReference type="InterPro" id="IPR011527">
    <property type="entry name" value="ABC1_TM_dom"/>
</dbReference>
<feature type="transmembrane region" description="Helical" evidence="8">
    <location>
        <begin position="900"/>
        <end position="921"/>
    </location>
</feature>
<evidence type="ECO:0000313" key="12">
    <source>
        <dbReference type="Proteomes" id="UP000799302"/>
    </source>
</evidence>
<dbReference type="SUPFAM" id="SSF90123">
    <property type="entry name" value="ABC transporter transmembrane region"/>
    <property type="match status" value="2"/>
</dbReference>
<dbReference type="FunFam" id="3.40.50.300:FF:001471">
    <property type="entry name" value="P-loop containing nucleoside triphosphate hydrolase protein"/>
    <property type="match status" value="1"/>
</dbReference>
<dbReference type="GO" id="GO:0090374">
    <property type="term" value="P:oligopeptide export from mitochondrion"/>
    <property type="evidence" value="ECO:0007669"/>
    <property type="project" value="TreeGrafter"/>
</dbReference>
<name>A0A6A6TYS3_9PEZI</name>
<feature type="domain" description="ABC transporter" evidence="9">
    <location>
        <begin position="1105"/>
        <end position="1360"/>
    </location>
</feature>
<dbReference type="GO" id="GO:0015421">
    <property type="term" value="F:ABC-type oligopeptide transporter activity"/>
    <property type="evidence" value="ECO:0007669"/>
    <property type="project" value="TreeGrafter"/>
</dbReference>
<evidence type="ECO:0000256" key="1">
    <source>
        <dbReference type="ARBA" id="ARBA00004141"/>
    </source>
</evidence>
<dbReference type="CDD" id="cd18577">
    <property type="entry name" value="ABC_6TM_Pgp_ABCB1_D1_like"/>
    <property type="match status" value="1"/>
</dbReference>
<evidence type="ECO:0000256" key="4">
    <source>
        <dbReference type="ARBA" id="ARBA00022741"/>
    </source>
</evidence>
<dbReference type="InterPro" id="IPR039421">
    <property type="entry name" value="Type_1_exporter"/>
</dbReference>
<protein>
    <submittedName>
        <fullName evidence="11">P-loop containing nucleoside triphosphate hydrolase protein</fullName>
    </submittedName>
</protein>
<evidence type="ECO:0000256" key="8">
    <source>
        <dbReference type="SAM" id="Phobius"/>
    </source>
</evidence>
<evidence type="ECO:0000259" key="10">
    <source>
        <dbReference type="PROSITE" id="PS50929"/>
    </source>
</evidence>
<feature type="transmembrane region" description="Helical" evidence="8">
    <location>
        <begin position="1007"/>
        <end position="1031"/>
    </location>
</feature>
<feature type="transmembrane region" description="Helical" evidence="8">
    <location>
        <begin position="188"/>
        <end position="208"/>
    </location>
</feature>
<dbReference type="InterPro" id="IPR003593">
    <property type="entry name" value="AAA+_ATPase"/>
</dbReference>
<dbReference type="PROSITE" id="PS50929">
    <property type="entry name" value="ABC_TM1F"/>
    <property type="match status" value="2"/>
</dbReference>
<feature type="transmembrane region" description="Helical" evidence="8">
    <location>
        <begin position="784"/>
        <end position="807"/>
    </location>
</feature>
<dbReference type="Gene3D" id="3.40.50.300">
    <property type="entry name" value="P-loop containing nucleotide triphosphate hydrolases"/>
    <property type="match status" value="2"/>
</dbReference>
<dbReference type="Gene3D" id="1.20.1560.10">
    <property type="entry name" value="ABC transporter type 1, transmembrane domain"/>
    <property type="match status" value="3"/>
</dbReference>
<comment type="subcellular location">
    <subcellularLocation>
        <location evidence="1">Membrane</location>
        <topology evidence="1">Multi-pass membrane protein</topology>
    </subcellularLocation>
</comment>
<feature type="domain" description="ABC transporter" evidence="9">
    <location>
        <begin position="366"/>
        <end position="604"/>
    </location>
</feature>
<feature type="transmembrane region" description="Helical" evidence="8">
    <location>
        <begin position="272"/>
        <end position="293"/>
    </location>
</feature>
<dbReference type="SUPFAM" id="SSF52540">
    <property type="entry name" value="P-loop containing nucleoside triphosphate hydrolases"/>
    <property type="match status" value="2"/>
</dbReference>
<feature type="domain" description="ABC transmembrane type-1" evidence="10">
    <location>
        <begin position="37"/>
        <end position="329"/>
    </location>
</feature>
<dbReference type="InterPro" id="IPR027417">
    <property type="entry name" value="P-loop_NTPase"/>
</dbReference>
<evidence type="ECO:0000256" key="2">
    <source>
        <dbReference type="ARBA" id="ARBA00022448"/>
    </source>
</evidence>
<accession>A0A6A6TYS3</accession>
<feature type="transmembrane region" description="Helical" evidence="8">
    <location>
        <begin position="84"/>
        <end position="106"/>
    </location>
</feature>
<dbReference type="GO" id="GO:0005524">
    <property type="term" value="F:ATP binding"/>
    <property type="evidence" value="ECO:0007669"/>
    <property type="project" value="UniProtKB-KW"/>
</dbReference>
<evidence type="ECO:0000256" key="3">
    <source>
        <dbReference type="ARBA" id="ARBA00022692"/>
    </source>
</evidence>
<dbReference type="Pfam" id="PF00664">
    <property type="entry name" value="ABC_membrane"/>
    <property type="match status" value="2"/>
</dbReference>
<dbReference type="CDD" id="cd18578">
    <property type="entry name" value="ABC_6TM_Pgp_ABCB1_D2_like"/>
    <property type="match status" value="1"/>
</dbReference>
<feature type="transmembrane region" description="Helical" evidence="8">
    <location>
        <begin position="162"/>
        <end position="182"/>
    </location>
</feature>
<dbReference type="GO" id="GO:0016887">
    <property type="term" value="F:ATP hydrolysis activity"/>
    <property type="evidence" value="ECO:0007669"/>
    <property type="project" value="InterPro"/>
</dbReference>
<dbReference type="PANTHER" id="PTHR43394">
    <property type="entry name" value="ATP-DEPENDENT PERMEASE MDL1, MITOCHONDRIAL"/>
    <property type="match status" value="1"/>
</dbReference>
<dbReference type="GO" id="GO:0005743">
    <property type="term" value="C:mitochondrial inner membrane"/>
    <property type="evidence" value="ECO:0007669"/>
    <property type="project" value="TreeGrafter"/>
</dbReference>
<evidence type="ECO:0000259" key="9">
    <source>
        <dbReference type="PROSITE" id="PS50893"/>
    </source>
</evidence>
<dbReference type="FunFam" id="3.40.50.300:FF:000604">
    <property type="entry name" value="ABC transporter B family member 28"/>
    <property type="match status" value="1"/>
</dbReference>
<keyword evidence="12" id="KW-1185">Reference proteome</keyword>
<dbReference type="PROSITE" id="PS50893">
    <property type="entry name" value="ABC_TRANSPORTER_2"/>
    <property type="match status" value="2"/>
</dbReference>
<feature type="domain" description="ABC transmembrane type-1" evidence="10">
    <location>
        <begin position="787"/>
        <end position="1070"/>
    </location>
</feature>
<evidence type="ECO:0000256" key="5">
    <source>
        <dbReference type="ARBA" id="ARBA00022840"/>
    </source>
</evidence>
<dbReference type="PANTHER" id="PTHR43394:SF15">
    <property type="entry name" value="ALPHA-FACTOR-TRANSPORTING ATPASE"/>
    <property type="match status" value="1"/>
</dbReference>
<feature type="transmembrane region" description="Helical" evidence="8">
    <location>
        <begin position="1043"/>
        <end position="1065"/>
    </location>
</feature>
<dbReference type="InterPro" id="IPR036640">
    <property type="entry name" value="ABC1_TM_sf"/>
</dbReference>
<feature type="transmembrane region" description="Helical" evidence="8">
    <location>
        <begin position="827"/>
        <end position="852"/>
    </location>
</feature>
<evidence type="ECO:0000256" key="6">
    <source>
        <dbReference type="ARBA" id="ARBA00022989"/>
    </source>
</evidence>
<feature type="transmembrane region" description="Helical" evidence="8">
    <location>
        <begin position="35"/>
        <end position="57"/>
    </location>
</feature>
<sequence length="1392" mass="153312">MSKASRTQSVDSSAKSQQPKWKALFNFTTRKHLPFLILAVISSAAAGAAVPLNSYLIGKVFGAFTSFAAGQIEKDAFKHNIATYNIYIVIIAASNWLFASFAFFLWHTFGDLQARSARERLFNALLVRQVEWFDRRRDGVGALTTRILGYIQELRTATSHPLNLTTQYLGTTIGSFILAFYLSWKLTLVIIAGIPLIIVLVPVFSARVQPNITAQASKLSEASKHTGNAIGSIETVKCCNGEAYELRNYTDALRAAAVFFNRQVAWNALQNSIIRFLSLTMFVQGFWFGTILLDKGQISAAEIVSAFWGASLAVQSLMQVMPQLVMLEKGKAAGHRLRAAMAYMELNASDIDPNVAKQPEICAGDITFKQVSFAYPSRASQPVLRNVDMFFAAGETTFVVGKSGSGKSTIGQLLLKFYKPSSGDIDLDGNSILPVDPAWLRRKILLVEQQSTLFATSIRENIALGRYPQRSDAFEVFDAAKFAKVKEAIDDLPNGFKTRLTSKGQSLSGGQRQRVAIARAFIRDPPILILDESTSALDSINRTQVLEAIRRWRKGKTTLIIAHDITQIEEEDFVYVMRDGKVVQEGFRKAIEVIEGGAFHDLLSSLDEEEDDMPNLPGEPDPQIDAFEEFRLNSQRHTSTFDDLFDLYLDEETDPKSPYIPTVFGGGQSTRKAIIELDDEDDAGSLTESEDSAKKILDRVRDITTMKPMARRASLYLEQIVTRKSDRRSRLLSNFEEFEIDALPKPKRRRKKKKNIAESGISVALGMREIIYSIWPQFSGRERWYILVATVSCIIIAVSTPLFSFVLAKLLSTFSVPEGRKTKAAHYSLAILGIAVVDTISTFLLNMGMFGAGQLWANKLRIQALGSVLAQPREFFDDEKNSASNISETLDNHGESMQRVVNVFLGSVLSVTVMCSTAIIWSLVTCWKLTLVLLACSPIIWAISHAMQTVSGKLDEQYASAAEKSGSIFTETFTSIKTVRSLTLENYFRNKHQEASQNVLSIGIQRAVYCGVIFGLSESTVTFLTALIFYYGGVLLVSGDFSLSQIFQVFALLLFSVSNSAMIMASLPQMSVSRDAANRVLRLAYLPHESHEKSGTAQPTSVGNIELHNVSFAYPSRPLAQVLKNISLTIPQGHCVALVGLSGSGKSTITNLLLKLYPTANISTDDTDNTITLAHQPLSDIHTPHLRTLISIVSQTPIIFPATVAANIAYGLPASSPLASISSITAAATAAGAHEFIVSLPHGYDTLLGDGGTGLSGGQAQRIAVARALVRQPQVLVLDEATSALDNESAAQIRDTLRRLLSADRAGEKRRLTVLIVTHSKEMMRVADWVCMMERGRIVEMGEWDELISQQGRFAELVRGRAFEKDEARVRRRSMLAMSKVGGIVPNWEMGG</sequence>
<dbReference type="Pfam" id="PF00005">
    <property type="entry name" value="ABC_tran"/>
    <property type="match status" value="2"/>
</dbReference>
<evidence type="ECO:0000256" key="7">
    <source>
        <dbReference type="ARBA" id="ARBA00023136"/>
    </source>
</evidence>
<proteinExistence type="predicted"/>
<dbReference type="EMBL" id="MU004241">
    <property type="protein sequence ID" value="KAF2665239.1"/>
    <property type="molecule type" value="Genomic_DNA"/>
</dbReference>
<dbReference type="Proteomes" id="UP000799302">
    <property type="component" value="Unassembled WGS sequence"/>
</dbReference>
<keyword evidence="2" id="KW-0813">Transport</keyword>
<dbReference type="InterPro" id="IPR017871">
    <property type="entry name" value="ABC_transporter-like_CS"/>
</dbReference>
<dbReference type="PROSITE" id="PS00211">
    <property type="entry name" value="ABC_TRANSPORTER_1"/>
    <property type="match status" value="2"/>
</dbReference>
<dbReference type="OrthoDB" id="6500128at2759"/>